<evidence type="ECO:0000313" key="2">
    <source>
        <dbReference type="Proteomes" id="UP000886595"/>
    </source>
</evidence>
<comment type="caution">
    <text evidence="1">The sequence shown here is derived from an EMBL/GenBank/DDBJ whole genome shotgun (WGS) entry which is preliminary data.</text>
</comment>
<dbReference type="PANTHER" id="PTHR33116">
    <property type="entry name" value="REVERSE TRANSCRIPTASE ZINC-BINDING DOMAIN-CONTAINING PROTEIN-RELATED-RELATED"/>
    <property type="match status" value="1"/>
</dbReference>
<accession>A0A8X7W3X0</accession>
<organism evidence="1 2">
    <name type="scientific">Brassica carinata</name>
    <name type="common">Ethiopian mustard</name>
    <name type="synonym">Abyssinian cabbage</name>
    <dbReference type="NCBI Taxonomy" id="52824"/>
    <lineage>
        <taxon>Eukaryota</taxon>
        <taxon>Viridiplantae</taxon>
        <taxon>Streptophyta</taxon>
        <taxon>Embryophyta</taxon>
        <taxon>Tracheophyta</taxon>
        <taxon>Spermatophyta</taxon>
        <taxon>Magnoliopsida</taxon>
        <taxon>eudicotyledons</taxon>
        <taxon>Gunneridae</taxon>
        <taxon>Pentapetalae</taxon>
        <taxon>rosids</taxon>
        <taxon>malvids</taxon>
        <taxon>Brassicales</taxon>
        <taxon>Brassicaceae</taxon>
        <taxon>Brassiceae</taxon>
        <taxon>Brassica</taxon>
    </lineage>
</organism>
<dbReference type="OrthoDB" id="1110910at2759"/>
<protein>
    <recommendedName>
        <fullName evidence="3">Reverse transcriptase zinc-binding domain-containing protein</fullName>
    </recommendedName>
</protein>
<evidence type="ECO:0000313" key="1">
    <source>
        <dbReference type="EMBL" id="KAG2321688.1"/>
    </source>
</evidence>
<reference evidence="1 2" key="1">
    <citation type="submission" date="2020-02" db="EMBL/GenBank/DDBJ databases">
        <authorList>
            <person name="Ma Q."/>
            <person name="Huang Y."/>
            <person name="Song X."/>
            <person name="Pei D."/>
        </authorList>
    </citation>
    <scope>NUCLEOTIDE SEQUENCE [LARGE SCALE GENOMIC DNA]</scope>
    <source>
        <strain evidence="1">Sxm20200214</strain>
        <tissue evidence="1">Leaf</tissue>
    </source>
</reference>
<dbReference type="EMBL" id="JAAMPC010000003">
    <property type="protein sequence ID" value="KAG2321688.1"/>
    <property type="molecule type" value="Genomic_DNA"/>
</dbReference>
<proteinExistence type="predicted"/>
<dbReference type="Proteomes" id="UP000886595">
    <property type="component" value="Unassembled WGS sequence"/>
</dbReference>
<evidence type="ECO:0008006" key="3">
    <source>
        <dbReference type="Google" id="ProtNLM"/>
    </source>
</evidence>
<sequence>MATLQPFLERITSKLHSWTVKTLSFAGKVRLLASVIYGMVNFWSSVFALPKRFYEKVDSLCCAFLWKNRASSGSGACISWESICKPKKEGGLGLRRLEEFEKSGSLWVAWLQANVFARRCYWAVLDSQRLSPTVKDMIRIKETVAGFLRCSIGDGRAASFWFDFWTDLGPLIEAFGHRGPRELQIRLDATVAEATANGEWSLPPARSDVAETLQIVLSTMAPPTPDRGVDRYLWLIPSPPLSLQDVAGFISTQRVTSSGSLSAVIKLLTQCIIYCIWRERNFRIFQYTSTTEAGVIVRVDRLMRDRLISLSPSSDSSPSPLLVYFRLPPPDP</sequence>
<dbReference type="AlphaFoldDB" id="A0A8X7W3X0"/>
<dbReference type="PANTHER" id="PTHR33116:SF80">
    <property type="entry name" value="REVERSE TRANSCRIPTASE ZINC-BINDING DOMAIN-CONTAINING PROTEIN"/>
    <property type="match status" value="1"/>
</dbReference>
<keyword evidence="2" id="KW-1185">Reference proteome</keyword>
<gene>
    <name evidence="1" type="ORF">Bca52824_014901</name>
</gene>
<name>A0A8X7W3X0_BRACI</name>